<gene>
    <name evidence="2" type="ORF">J8273_2133</name>
</gene>
<dbReference type="Gene3D" id="1.20.5.170">
    <property type="match status" value="1"/>
</dbReference>
<dbReference type="AlphaFoldDB" id="A0A8J6BFJ0"/>
<proteinExistence type="predicted"/>
<keyword evidence="3" id="KW-1185">Reference proteome</keyword>
<evidence type="ECO:0000313" key="2">
    <source>
        <dbReference type="EMBL" id="KAG9396402.1"/>
    </source>
</evidence>
<evidence type="ECO:0008006" key="4">
    <source>
        <dbReference type="Google" id="ProtNLM"/>
    </source>
</evidence>
<accession>A0A8J6BFJ0</accession>
<comment type="caution">
    <text evidence="2">The sequence shown here is derived from an EMBL/GenBank/DDBJ whole genome shotgun (WGS) entry which is preliminary data.</text>
</comment>
<feature type="coiled-coil region" evidence="1">
    <location>
        <begin position="628"/>
        <end position="655"/>
    </location>
</feature>
<dbReference type="EMBL" id="JAHDYR010000006">
    <property type="protein sequence ID" value="KAG9396402.1"/>
    <property type="molecule type" value="Genomic_DNA"/>
</dbReference>
<protein>
    <recommendedName>
        <fullName evidence="4">Apolipoprotein A1/A4/E domain-containing protein</fullName>
    </recommendedName>
</protein>
<dbReference type="Proteomes" id="UP000717585">
    <property type="component" value="Unassembled WGS sequence"/>
</dbReference>
<organism evidence="2 3">
    <name type="scientific">Carpediemonas membranifera</name>
    <dbReference type="NCBI Taxonomy" id="201153"/>
    <lineage>
        <taxon>Eukaryota</taxon>
        <taxon>Metamonada</taxon>
        <taxon>Carpediemonas-like organisms</taxon>
        <taxon>Carpediemonas</taxon>
    </lineage>
</organism>
<evidence type="ECO:0000256" key="1">
    <source>
        <dbReference type="SAM" id="Coils"/>
    </source>
</evidence>
<name>A0A8J6BFJ0_9EUKA</name>
<sequence length="1169" mass="127580">MRMDAPLLTPDVHHVVDTMIEDKISKHLLASQDNLVRSHRLEDRVSVLESAIDPAATFMSPTRRNLMHTLQTPTEDRPAVSHVGRSVTSSGKVEVEASMVETINKDRAELSKALNESIKLSKKTQRKLTRLNDGDEELRNSLRKTTQDTRADVEVIKAALTADQEAVQTLAASVAEIKAVVGSKDLDALASRVESLESKATTQTSTESAKTAKDFKRLKKQVEIMQTQVQESIATTQAKDDDAKQAFSSTMKNLEADVNDRVTRLMRESLDTRFMSMERRVDQIGEDTRKIIAQQEERIADTIEKVPKIMQAESERVRSDISNKFDGQLAQVSRDTDESLTAIKRLVDDNVTVITDHVAKLQESVIKQRDAAVALQEQSQKEIIDQLGEILMKQEAKIKAISDRSADMTKIVDEKLSGNDAKMSERIQTFAKVVEGIGSKLNEVSPAVSKTQNDVKGIVELLNRMHNQRDADLETAEKKFSAVTDAVEKLSGQQGEAVGRVKSLEDDTAKITNAVVQISDRLETGLSANAQAISGLTTRADAADQKVAAILEAAKTMDADMVTVTKAEQDLRAIVVALAERITVLEKELVTKAEDAVVTEQIATKFDSAMQAVESTRQTWTEAREADLKSATVANDQVREAISRLQEQSQAADDTLAEQLSSVSEKASTAIAEVKAGASADLDREIAAVKGDLSQIPPALRQLEDKQAKLADHFSGKLEPIGEKIHALDIRIQANASAVERTSESTAQAIDRAREEQSANQAKLAEDVVEKLGDVRRAVAEDLDAVTTEVQDKVGQISEKISSVSRDMTGTSDSLVRTVAEHTTKLEKLDSTTTSLEKQAQTTDANLRKMNKSLEAIEGDIRIQLQDTREESREQVTRLIQDVSEDLSRQQNALRVDVTQEIADMVADISATTNTKMNQVANRLDESTSELKAVKLSVTDLSDSLEAKIEAVSEAAKDTAEITSEIRKVKDLADSAQKGLGDAKTKFEGKTRELSTKLDGLETKVNASATAVSKHDEMIDKLDRGVDQAKASIGNTTKMVEQTRARLKDFGSTFQAISTLVSAHDAALCEVSAEVLHLCEAGESGTVTPANASTIGQLAAFHRRSGAEERAQVKSLTSSIQQVTMGHASGASVRLDDVITPEFGSASRSRANYRRASRVSVLDDVNEMR</sequence>
<keyword evidence="1" id="KW-0175">Coiled coil</keyword>
<evidence type="ECO:0000313" key="3">
    <source>
        <dbReference type="Proteomes" id="UP000717585"/>
    </source>
</evidence>
<reference evidence="2" key="1">
    <citation type="submission" date="2021-05" db="EMBL/GenBank/DDBJ databases">
        <title>A free-living protist that lacks canonical eukaryotic 1 DNA replication and segregation systems.</title>
        <authorList>
            <person name="Salas-Leiva D.E."/>
            <person name="Tromer E.C."/>
            <person name="Curtis B.A."/>
            <person name="Jerlstrom-Hultqvist J."/>
            <person name="Kolisko M."/>
            <person name="Yi Z."/>
            <person name="Salas-Leiva J.S."/>
            <person name="Gallot-Lavallee L."/>
            <person name="Kops G.J.P.L."/>
            <person name="Archibald J.M."/>
            <person name="Simpson A.G.B."/>
            <person name="Roger A.J."/>
        </authorList>
    </citation>
    <scope>NUCLEOTIDE SEQUENCE</scope>
    <source>
        <strain evidence="2">BICM</strain>
    </source>
</reference>